<protein>
    <submittedName>
        <fullName evidence="6">NUDIX hydrolase</fullName>
    </submittedName>
</protein>
<organism evidence="6 7">
    <name type="scientific">Rhizobium setariae</name>
    <dbReference type="NCBI Taxonomy" id="2801340"/>
    <lineage>
        <taxon>Bacteria</taxon>
        <taxon>Pseudomonadati</taxon>
        <taxon>Pseudomonadota</taxon>
        <taxon>Alphaproteobacteria</taxon>
        <taxon>Hyphomicrobiales</taxon>
        <taxon>Rhizobiaceae</taxon>
        <taxon>Rhizobium/Agrobacterium group</taxon>
        <taxon>Rhizobium</taxon>
    </lineage>
</organism>
<dbReference type="PANTHER" id="PTHR12629">
    <property type="entry name" value="DIPHOSPHOINOSITOL POLYPHOSPHATE PHOSPHOHYDROLASE"/>
    <property type="match status" value="1"/>
</dbReference>
<dbReference type="Proteomes" id="UP000633219">
    <property type="component" value="Unassembled WGS sequence"/>
</dbReference>
<comment type="cofactor">
    <cofactor evidence="1">
        <name>Mg(2+)</name>
        <dbReference type="ChEBI" id="CHEBI:18420"/>
    </cofactor>
</comment>
<dbReference type="AlphaFoldDB" id="A0A937CND2"/>
<evidence type="ECO:0000313" key="6">
    <source>
        <dbReference type="EMBL" id="MBL0370552.1"/>
    </source>
</evidence>
<dbReference type="GO" id="GO:0016462">
    <property type="term" value="F:pyrophosphatase activity"/>
    <property type="evidence" value="ECO:0007669"/>
    <property type="project" value="InterPro"/>
</dbReference>
<proteinExistence type="predicted"/>
<evidence type="ECO:0000256" key="3">
    <source>
        <dbReference type="ARBA" id="ARBA00022801"/>
    </source>
</evidence>
<name>A0A937CND2_9HYPH</name>
<evidence type="ECO:0000313" key="7">
    <source>
        <dbReference type="Proteomes" id="UP000633219"/>
    </source>
</evidence>
<reference evidence="6" key="1">
    <citation type="submission" date="2021-01" db="EMBL/GenBank/DDBJ databases">
        <title>Rhizobium sp. strain KVB221 16S ribosomal RNA gene Genome sequencing and assembly.</title>
        <authorList>
            <person name="Kang M."/>
        </authorList>
    </citation>
    <scope>NUCLEOTIDE SEQUENCE</scope>
    <source>
        <strain evidence="6">KVB221</strain>
    </source>
</reference>
<keyword evidence="4" id="KW-0460">Magnesium</keyword>
<dbReference type="InterPro" id="IPR047198">
    <property type="entry name" value="DDP-like_NUDIX"/>
</dbReference>
<accession>A0A937CND2</accession>
<evidence type="ECO:0000259" key="5">
    <source>
        <dbReference type="PROSITE" id="PS51462"/>
    </source>
</evidence>
<dbReference type="PROSITE" id="PS51462">
    <property type="entry name" value="NUDIX"/>
    <property type="match status" value="1"/>
</dbReference>
<dbReference type="PANTHER" id="PTHR12629:SF0">
    <property type="entry name" value="DIPHOSPHOINOSITOL-POLYPHOSPHATE DIPHOSPHATASE"/>
    <property type="match status" value="1"/>
</dbReference>
<evidence type="ECO:0000256" key="2">
    <source>
        <dbReference type="ARBA" id="ARBA00022723"/>
    </source>
</evidence>
<dbReference type="InterPro" id="IPR000086">
    <property type="entry name" value="NUDIX_hydrolase_dom"/>
</dbReference>
<feature type="domain" description="Nudix hydrolase" evidence="5">
    <location>
        <begin position="18"/>
        <end position="152"/>
    </location>
</feature>
<dbReference type="Gene3D" id="3.90.79.10">
    <property type="entry name" value="Nucleoside Triphosphate Pyrophosphohydrolase"/>
    <property type="match status" value="1"/>
</dbReference>
<keyword evidence="3 6" id="KW-0378">Hydrolase</keyword>
<evidence type="ECO:0000256" key="1">
    <source>
        <dbReference type="ARBA" id="ARBA00001946"/>
    </source>
</evidence>
<gene>
    <name evidence="6" type="ORF">JJB09_00795</name>
</gene>
<sequence>MNIFTGISDSVQLMFRRPRRGQFAALCYRIAEATGEPEILVLTSRDTGRWVIPKGWPMGDKPGHEVAAQEALEEAGVIGQPENQPTGTYTYQKGLGDGVAVPCQVQVYALRVTSQVENFKEKGKRRIEWVSPAVAERRVHEPELKRLIHHFSQRFSATRG</sequence>
<dbReference type="GO" id="GO:0005737">
    <property type="term" value="C:cytoplasm"/>
    <property type="evidence" value="ECO:0007669"/>
    <property type="project" value="TreeGrafter"/>
</dbReference>
<dbReference type="RefSeq" id="WP_201651824.1">
    <property type="nucleotide sequence ID" value="NZ_JAEQNC010000001.1"/>
</dbReference>
<keyword evidence="2" id="KW-0479">Metal-binding</keyword>
<dbReference type="CDD" id="cd04666">
    <property type="entry name" value="NUDIX_DIPP2_like_Nudt4"/>
    <property type="match status" value="1"/>
</dbReference>
<dbReference type="GO" id="GO:0046872">
    <property type="term" value="F:metal ion binding"/>
    <property type="evidence" value="ECO:0007669"/>
    <property type="project" value="UniProtKB-KW"/>
</dbReference>
<comment type="caution">
    <text evidence="6">The sequence shown here is derived from an EMBL/GenBank/DDBJ whole genome shotgun (WGS) entry which is preliminary data.</text>
</comment>
<dbReference type="InterPro" id="IPR015797">
    <property type="entry name" value="NUDIX_hydrolase-like_dom_sf"/>
</dbReference>
<dbReference type="EMBL" id="JAEQNC010000001">
    <property type="protein sequence ID" value="MBL0370552.1"/>
    <property type="molecule type" value="Genomic_DNA"/>
</dbReference>
<keyword evidence="7" id="KW-1185">Reference proteome</keyword>
<dbReference type="SUPFAM" id="SSF55811">
    <property type="entry name" value="Nudix"/>
    <property type="match status" value="1"/>
</dbReference>
<evidence type="ECO:0000256" key="4">
    <source>
        <dbReference type="ARBA" id="ARBA00022842"/>
    </source>
</evidence>